<dbReference type="STRING" id="526226.Gbro_0489"/>
<organism evidence="3 4">
    <name type="scientific">Gordonia bronchialis (strain ATCC 25592 / DSM 43247 / BCRC 13721 / JCM 3198 / KCTC 3076 / NBRC 16047 / NCTC 10667)</name>
    <name type="common">Rhodococcus bronchialis</name>
    <dbReference type="NCBI Taxonomy" id="526226"/>
    <lineage>
        <taxon>Bacteria</taxon>
        <taxon>Bacillati</taxon>
        <taxon>Actinomycetota</taxon>
        <taxon>Actinomycetes</taxon>
        <taxon>Mycobacteriales</taxon>
        <taxon>Gordoniaceae</taxon>
        <taxon>Gordonia</taxon>
    </lineage>
</organism>
<protein>
    <recommendedName>
        <fullName evidence="2">DUF7144 domain-containing protein</fullName>
    </recommendedName>
</protein>
<evidence type="ECO:0000256" key="1">
    <source>
        <dbReference type="SAM" id="Phobius"/>
    </source>
</evidence>
<sequence length="107" mass="11797">MAVFQGISALANDEVFVRTPNYVFEFDLTTWGWVHLILGIIAILIAGGLAVGADWARVSAIIIASLSIIAQLLWLPYYPAWAILIIVLDLIVIWAVATWKPNDVYNG</sequence>
<keyword evidence="1" id="KW-0472">Membrane</keyword>
<dbReference type="eggNOG" id="ENOG5032TA6">
    <property type="taxonomic scope" value="Bacteria"/>
</dbReference>
<reference evidence="4" key="1">
    <citation type="submission" date="2009-10" db="EMBL/GenBank/DDBJ databases">
        <title>The complete chromosome of Gordonia bronchialis DSM 43247.</title>
        <authorList>
            <consortium name="US DOE Joint Genome Institute (JGI-PGF)"/>
            <person name="Lucas S."/>
            <person name="Copeland A."/>
            <person name="Lapidus A."/>
            <person name="Glavina del Rio T."/>
            <person name="Dalin E."/>
            <person name="Tice H."/>
            <person name="Bruce D."/>
            <person name="Goodwin L."/>
            <person name="Pitluck S."/>
            <person name="Kyrpides N."/>
            <person name="Mavromatis K."/>
            <person name="Ivanova N."/>
            <person name="Ovchinnikova G."/>
            <person name="Saunders E."/>
            <person name="Brettin T."/>
            <person name="Detter J.C."/>
            <person name="Han C."/>
            <person name="Larimer F."/>
            <person name="Land M."/>
            <person name="Hauser L."/>
            <person name="Markowitz V."/>
            <person name="Cheng J.-F."/>
            <person name="Hugenholtz P."/>
            <person name="Woyke T."/>
            <person name="Wu D."/>
            <person name="Jando M."/>
            <person name="Schneider S."/>
            <person name="Goeker M."/>
            <person name="Klenk H.-P."/>
            <person name="Eisen J.A."/>
        </authorList>
    </citation>
    <scope>NUCLEOTIDE SEQUENCE [LARGE SCALE GENOMIC DNA]</scope>
    <source>
        <strain evidence="4">ATCC 25592 / DSM 43247 / BCRC 13721 / JCM 3198 / KCTC 3076 / NBRC 16047 / NCTC 10667</strain>
    </source>
</reference>
<dbReference type="Pfam" id="PF23636">
    <property type="entry name" value="DUF7144"/>
    <property type="match status" value="1"/>
</dbReference>
<feature type="domain" description="DUF7144" evidence="2">
    <location>
        <begin position="1"/>
        <end position="100"/>
    </location>
</feature>
<reference evidence="3 4" key="2">
    <citation type="journal article" date="2010" name="Stand. Genomic Sci.">
        <title>Complete genome sequence of Gordonia bronchialis type strain (3410).</title>
        <authorList>
            <person name="Ivanova N."/>
            <person name="Sikorski J."/>
            <person name="Jando M."/>
            <person name="Lapidus A."/>
            <person name="Nolan M."/>
            <person name="Lucas S."/>
            <person name="Del Rio T.G."/>
            <person name="Tice H."/>
            <person name="Copeland A."/>
            <person name="Cheng J.F."/>
            <person name="Chen F."/>
            <person name="Bruce D."/>
            <person name="Goodwin L."/>
            <person name="Pitluck S."/>
            <person name="Mavromatis K."/>
            <person name="Ovchinnikova G."/>
            <person name="Pati A."/>
            <person name="Chen A."/>
            <person name="Palaniappan K."/>
            <person name="Land M."/>
            <person name="Hauser L."/>
            <person name="Chang Y.J."/>
            <person name="Jeffries C.D."/>
            <person name="Chain P."/>
            <person name="Saunders E."/>
            <person name="Han C."/>
            <person name="Detter J.C."/>
            <person name="Brettin T."/>
            <person name="Rohde M."/>
            <person name="Goker M."/>
            <person name="Bristow J."/>
            <person name="Eisen J.A."/>
            <person name="Markowitz V."/>
            <person name="Hugenholtz P."/>
            <person name="Klenk H.P."/>
            <person name="Kyrpides N.C."/>
        </authorList>
    </citation>
    <scope>NUCLEOTIDE SEQUENCE [LARGE SCALE GENOMIC DNA]</scope>
    <source>
        <strain evidence="4">ATCC 25592 / DSM 43247 / BCRC 13721 / JCM 3198 / KCTC 3076 / NBRC 16047 / NCTC 10667</strain>
    </source>
</reference>
<dbReference type="EMBL" id="CP001802">
    <property type="protein sequence ID" value="ACY19819.1"/>
    <property type="molecule type" value="Genomic_DNA"/>
</dbReference>
<feature type="transmembrane region" description="Helical" evidence="1">
    <location>
        <begin position="80"/>
        <end position="99"/>
    </location>
</feature>
<dbReference type="HOGENOM" id="CLU_118603_1_0_11"/>
<gene>
    <name evidence="3" type="ordered locus">Gbro_0489</name>
</gene>
<name>D0LDJ9_GORB4</name>
<dbReference type="Proteomes" id="UP000001219">
    <property type="component" value="Chromosome"/>
</dbReference>
<dbReference type="KEGG" id="gbr:Gbro_0489"/>
<evidence type="ECO:0000313" key="4">
    <source>
        <dbReference type="Proteomes" id="UP000001219"/>
    </source>
</evidence>
<proteinExistence type="predicted"/>
<keyword evidence="1" id="KW-1133">Transmembrane helix</keyword>
<feature type="transmembrane region" description="Helical" evidence="1">
    <location>
        <begin position="31"/>
        <end position="51"/>
    </location>
</feature>
<dbReference type="AlphaFoldDB" id="D0LDJ9"/>
<feature type="transmembrane region" description="Helical" evidence="1">
    <location>
        <begin position="58"/>
        <end position="74"/>
    </location>
</feature>
<keyword evidence="1" id="KW-0812">Transmembrane</keyword>
<evidence type="ECO:0000259" key="2">
    <source>
        <dbReference type="Pfam" id="PF23636"/>
    </source>
</evidence>
<accession>D0LDJ9</accession>
<keyword evidence="4" id="KW-1185">Reference proteome</keyword>
<dbReference type="InterPro" id="IPR055568">
    <property type="entry name" value="DUF7144"/>
</dbReference>
<evidence type="ECO:0000313" key="3">
    <source>
        <dbReference type="EMBL" id="ACY19819.1"/>
    </source>
</evidence>